<evidence type="ECO:0000256" key="6">
    <source>
        <dbReference type="ARBA" id="ARBA00029440"/>
    </source>
</evidence>
<dbReference type="Gene3D" id="3.40.640.10">
    <property type="entry name" value="Type I PLP-dependent aspartate aminotransferase-like (Major domain)"/>
    <property type="match status" value="1"/>
</dbReference>
<protein>
    <submittedName>
        <fullName evidence="8">Acetylornithine transaminase</fullName>
    </submittedName>
</protein>
<dbReference type="Pfam" id="PF00202">
    <property type="entry name" value="Aminotran_3"/>
    <property type="match status" value="1"/>
</dbReference>
<comment type="cofactor">
    <cofactor evidence="1">
        <name>pyridoxal 5'-phosphate</name>
        <dbReference type="ChEBI" id="CHEBI:597326"/>
    </cofactor>
</comment>
<reference evidence="9" key="1">
    <citation type="submission" date="2016-12" db="EMBL/GenBank/DDBJ databases">
        <authorList>
            <person name="Meng X."/>
        </authorList>
    </citation>
    <scope>NUCLEOTIDE SEQUENCE [LARGE SCALE GENOMIC DNA]</scope>
    <source>
        <strain evidence="9">DSM 19116</strain>
    </source>
</reference>
<dbReference type="STRING" id="208480.SAMN02910418_01561"/>
<dbReference type="RefSeq" id="WP_073717052.1">
    <property type="nucleotide sequence ID" value="NZ_MQVR01000058.1"/>
</dbReference>
<dbReference type="Gene3D" id="3.90.1150.10">
    <property type="entry name" value="Aspartate Aminotransferase, domain 1"/>
    <property type="match status" value="1"/>
</dbReference>
<evidence type="ECO:0000256" key="3">
    <source>
        <dbReference type="ARBA" id="ARBA00022605"/>
    </source>
</evidence>
<dbReference type="EMBL" id="MQVR01000058">
    <property type="protein sequence ID" value="OKL53491.1"/>
    <property type="molecule type" value="Genomic_DNA"/>
</dbReference>
<dbReference type="InterPro" id="IPR050103">
    <property type="entry name" value="Class-III_PLP-dep_AT"/>
</dbReference>
<proteinExistence type="inferred from homology"/>
<comment type="pathway">
    <text evidence="6">Amino-acid biosynthesis.</text>
</comment>
<dbReference type="GO" id="GO:0042802">
    <property type="term" value="F:identical protein binding"/>
    <property type="evidence" value="ECO:0007669"/>
    <property type="project" value="TreeGrafter"/>
</dbReference>
<dbReference type="InterPro" id="IPR015422">
    <property type="entry name" value="PyrdxlP-dep_Trfase_small"/>
</dbReference>
<dbReference type="GO" id="GO:0008483">
    <property type="term" value="F:transaminase activity"/>
    <property type="evidence" value="ECO:0007669"/>
    <property type="project" value="UniProtKB-KW"/>
</dbReference>
<sequence>MTWQEHYATDFQQVFGTPLLNLVRGEGSIVTDDEGNDYLDLLGGIAVTCLGHNHPALVDAVTTQLRTLGHVSNFFTTPPQLALAEKLASYLPGAKAFFANSGTEANEAALKLARKHRPGGGFVALSGCFHGRTMGTLSVTHKEAYRTPFAPLIEPVVFVEPEDVDALRAAVTEQTAAVILEPIQGERGVVALSDSYLRAAREITQGAGALLIVDEIQSGMGRTGSFFAHTSAGITPDIVTLAKSLGGGFPIGAMLAVGATGDVFAGGDHGTTFGGNPVACAAALAVLDVIEEEGLIANNAEVGAAWARELAELDGVAEVRGSGLLLGVAVADAATLHKELLAEGFITNAPNPETLRLAPSYLITDEQRAAFTAALRELLERRRR</sequence>
<dbReference type="NCBIfam" id="TIGR00707">
    <property type="entry name" value="argD"/>
    <property type="match status" value="1"/>
</dbReference>
<comment type="similarity">
    <text evidence="7">Belongs to the class-III pyridoxal-phosphate-dependent aminotransferase family.</text>
</comment>
<evidence type="ECO:0000256" key="7">
    <source>
        <dbReference type="RuleBase" id="RU003560"/>
    </source>
</evidence>
<keyword evidence="3" id="KW-0028">Amino-acid biosynthesis</keyword>
<dbReference type="AlphaFoldDB" id="A0A1Q5Q0V2"/>
<keyword evidence="4" id="KW-0808">Transferase</keyword>
<dbReference type="InterPro" id="IPR015424">
    <property type="entry name" value="PyrdxlP-dep_Trfase"/>
</dbReference>
<dbReference type="InterPro" id="IPR015421">
    <property type="entry name" value="PyrdxlP-dep_Trfase_major"/>
</dbReference>
<keyword evidence="5 7" id="KW-0663">Pyridoxal phosphate</keyword>
<dbReference type="NCBIfam" id="NF002874">
    <property type="entry name" value="PRK03244.1"/>
    <property type="match status" value="1"/>
</dbReference>
<dbReference type="SUPFAM" id="SSF53383">
    <property type="entry name" value="PLP-dependent transferases"/>
    <property type="match status" value="1"/>
</dbReference>
<dbReference type="InterPro" id="IPR049704">
    <property type="entry name" value="Aminotrans_3_PPA_site"/>
</dbReference>
<dbReference type="PIRSF" id="PIRSF000521">
    <property type="entry name" value="Transaminase_4ab_Lys_Orn"/>
    <property type="match status" value="1"/>
</dbReference>
<evidence type="ECO:0000313" key="9">
    <source>
        <dbReference type="Proteomes" id="UP000185628"/>
    </source>
</evidence>
<dbReference type="CDD" id="cd00610">
    <property type="entry name" value="OAT_like"/>
    <property type="match status" value="1"/>
</dbReference>
<dbReference type="Proteomes" id="UP000185628">
    <property type="component" value="Unassembled WGS sequence"/>
</dbReference>
<dbReference type="InterPro" id="IPR004636">
    <property type="entry name" value="AcOrn/SuccOrn_fam"/>
</dbReference>
<dbReference type="FunFam" id="3.40.640.10:FF:000004">
    <property type="entry name" value="Acetylornithine aminotransferase"/>
    <property type="match status" value="1"/>
</dbReference>
<keyword evidence="9" id="KW-1185">Reference proteome</keyword>
<organism evidence="8 9">
    <name type="scientific">Bowdeniella nasicola</name>
    <dbReference type="NCBI Taxonomy" id="208480"/>
    <lineage>
        <taxon>Bacteria</taxon>
        <taxon>Bacillati</taxon>
        <taxon>Actinomycetota</taxon>
        <taxon>Actinomycetes</taxon>
        <taxon>Actinomycetales</taxon>
        <taxon>Actinomycetaceae</taxon>
        <taxon>Bowdeniella</taxon>
    </lineage>
</organism>
<name>A0A1Q5Q0V2_9ACTO</name>
<evidence type="ECO:0000256" key="1">
    <source>
        <dbReference type="ARBA" id="ARBA00001933"/>
    </source>
</evidence>
<dbReference type="PROSITE" id="PS00600">
    <property type="entry name" value="AA_TRANSFER_CLASS_3"/>
    <property type="match status" value="1"/>
</dbReference>
<dbReference type="GO" id="GO:0030170">
    <property type="term" value="F:pyridoxal phosphate binding"/>
    <property type="evidence" value="ECO:0007669"/>
    <property type="project" value="InterPro"/>
</dbReference>
<keyword evidence="2" id="KW-0032">Aminotransferase</keyword>
<dbReference type="PANTHER" id="PTHR11986:SF79">
    <property type="entry name" value="ACETYLORNITHINE AMINOTRANSFERASE, MITOCHONDRIAL"/>
    <property type="match status" value="1"/>
</dbReference>
<accession>A0A1Q5Q0V2</accession>
<evidence type="ECO:0000256" key="2">
    <source>
        <dbReference type="ARBA" id="ARBA00022576"/>
    </source>
</evidence>
<evidence type="ECO:0000256" key="4">
    <source>
        <dbReference type="ARBA" id="ARBA00022679"/>
    </source>
</evidence>
<comment type="caution">
    <text evidence="8">The sequence shown here is derived from an EMBL/GenBank/DDBJ whole genome shotgun (WGS) entry which is preliminary data.</text>
</comment>
<dbReference type="InterPro" id="IPR005814">
    <property type="entry name" value="Aminotrans_3"/>
</dbReference>
<evidence type="ECO:0000313" key="8">
    <source>
        <dbReference type="EMBL" id="OKL53491.1"/>
    </source>
</evidence>
<dbReference type="PANTHER" id="PTHR11986">
    <property type="entry name" value="AMINOTRANSFERASE CLASS III"/>
    <property type="match status" value="1"/>
</dbReference>
<evidence type="ECO:0000256" key="5">
    <source>
        <dbReference type="ARBA" id="ARBA00022898"/>
    </source>
</evidence>
<dbReference type="OrthoDB" id="9801052at2"/>
<dbReference type="GO" id="GO:0006526">
    <property type="term" value="P:L-arginine biosynthetic process"/>
    <property type="evidence" value="ECO:0007669"/>
    <property type="project" value="UniProtKB-ARBA"/>
</dbReference>
<gene>
    <name evidence="8" type="primary">argD</name>
    <name evidence="8" type="ORF">BSZ39_09235</name>
</gene>